<accession>A0ABU7PGA9</accession>
<dbReference type="RefSeq" id="WP_330798016.1">
    <property type="nucleotide sequence ID" value="NZ_JAZEWV010000022.1"/>
</dbReference>
<comment type="caution">
    <text evidence="3">The sequence shown here is derived from an EMBL/GenBank/DDBJ whole genome shotgun (WGS) entry which is preliminary data.</text>
</comment>
<feature type="region of interest" description="Disordered" evidence="1">
    <location>
        <begin position="91"/>
        <end position="115"/>
    </location>
</feature>
<dbReference type="InterPro" id="IPR029016">
    <property type="entry name" value="GAF-like_dom_sf"/>
</dbReference>
<protein>
    <submittedName>
        <fullName evidence="3">IclR family transcriptional regulator C-terminal domain-containing protein</fullName>
    </submittedName>
</protein>
<evidence type="ECO:0000313" key="4">
    <source>
        <dbReference type="Proteomes" id="UP001344658"/>
    </source>
</evidence>
<dbReference type="SUPFAM" id="SSF55781">
    <property type="entry name" value="GAF domain-like"/>
    <property type="match status" value="1"/>
</dbReference>
<gene>
    <name evidence="3" type="ORF">V2S66_23140</name>
</gene>
<dbReference type="Gene3D" id="3.30.450.40">
    <property type="match status" value="1"/>
</dbReference>
<organism evidence="3 4">
    <name type="scientific">Actinacidiphila polyblastidii</name>
    <dbReference type="NCBI Taxonomy" id="3110430"/>
    <lineage>
        <taxon>Bacteria</taxon>
        <taxon>Bacillati</taxon>
        <taxon>Actinomycetota</taxon>
        <taxon>Actinomycetes</taxon>
        <taxon>Kitasatosporales</taxon>
        <taxon>Streptomycetaceae</taxon>
        <taxon>Actinacidiphila</taxon>
    </lineage>
</organism>
<name>A0ABU7PGA9_9ACTN</name>
<dbReference type="Proteomes" id="UP001344658">
    <property type="component" value="Unassembled WGS sequence"/>
</dbReference>
<sequence>MPLRSTGAGQVLPAFSGSAEQQACLDRAWRTGPEDVPIPAGELRQALAEVRRRGCATVVRARPGPLMSVAAPIQDGGGTVAAAPAVGSAPAMPGSGSFRRSGHVIQRHSGAAPPR</sequence>
<dbReference type="PROSITE" id="PS51078">
    <property type="entry name" value="ICLR_ED"/>
    <property type="match status" value="1"/>
</dbReference>
<dbReference type="Pfam" id="PF01614">
    <property type="entry name" value="IclR_C"/>
    <property type="match status" value="1"/>
</dbReference>
<evidence type="ECO:0000259" key="2">
    <source>
        <dbReference type="PROSITE" id="PS51078"/>
    </source>
</evidence>
<evidence type="ECO:0000256" key="1">
    <source>
        <dbReference type="SAM" id="MobiDB-lite"/>
    </source>
</evidence>
<dbReference type="EMBL" id="JAZEWV010000022">
    <property type="protein sequence ID" value="MEE4544850.1"/>
    <property type="molecule type" value="Genomic_DNA"/>
</dbReference>
<keyword evidence="4" id="KW-1185">Reference proteome</keyword>
<proteinExistence type="predicted"/>
<evidence type="ECO:0000313" key="3">
    <source>
        <dbReference type="EMBL" id="MEE4544850.1"/>
    </source>
</evidence>
<reference evidence="3 4" key="1">
    <citation type="submission" date="2023-12" db="EMBL/GenBank/DDBJ databases">
        <title>Streptomyces sp. V4-01.</title>
        <authorList>
            <person name="Somphong A."/>
            <person name="Phongsopitanun W."/>
        </authorList>
    </citation>
    <scope>NUCLEOTIDE SEQUENCE [LARGE SCALE GENOMIC DNA]</scope>
    <source>
        <strain evidence="3 4">V4-01</strain>
    </source>
</reference>
<dbReference type="InterPro" id="IPR014757">
    <property type="entry name" value="Tscrpt_reg_IclR_C"/>
</dbReference>
<feature type="domain" description="IclR-ED" evidence="2">
    <location>
        <begin position="1"/>
        <end position="115"/>
    </location>
</feature>